<sequence length="427" mass="48278">MKLTPCLYVRNLLAALHPPLPPRSARESKQLLNVLESAFQKHLDESHPSPKAVRAADAAPEVESIPDPAQRITHSTHSHLDTILSHPLLRQKSTTFVPSHGLAAAAVSAFDEALVRKGLDFHLVQSCSIQYLQGREKKEPVQNDGKLGPRLASWFTSLSNGDKKEFLVNGNSLASVVPVMYLDGMEAEVWEWLRTLYERPFDKWIFLLSDTTAPGALKYLRAEDTLVALMMRESMRKGLFHDAAQQYVQACEYRLKTGRTTPTEGSSLSDPFKRSWQQIARGILLRRKSHQIPVDLFDSVLKFGLSINSSPFDQAILRIYHPTSPSAESLSVKVTEPAFQQRFLHWQKKLNKSVQKALLVSMLDAAQLSLEQNRPSRARKFLDFVETSYPEMVSTKTEASTVERLRLARKETLNRRETRHIPIPVLV</sequence>
<evidence type="ECO:0000313" key="2">
    <source>
        <dbReference type="Proteomes" id="UP001161757"/>
    </source>
</evidence>
<dbReference type="EMBL" id="JAJGCB010000001">
    <property type="protein sequence ID" value="KAJ8996234.1"/>
    <property type="molecule type" value="Genomic_DNA"/>
</dbReference>
<organism evidence="1 2">
    <name type="scientific">Exophiala dermatitidis</name>
    <name type="common">Black yeast-like fungus</name>
    <name type="synonym">Wangiella dermatitidis</name>
    <dbReference type="NCBI Taxonomy" id="5970"/>
    <lineage>
        <taxon>Eukaryota</taxon>
        <taxon>Fungi</taxon>
        <taxon>Dikarya</taxon>
        <taxon>Ascomycota</taxon>
        <taxon>Pezizomycotina</taxon>
        <taxon>Eurotiomycetes</taxon>
        <taxon>Chaetothyriomycetidae</taxon>
        <taxon>Chaetothyriales</taxon>
        <taxon>Herpotrichiellaceae</taxon>
        <taxon>Exophiala</taxon>
    </lineage>
</organism>
<name>A0AAN6F4K1_EXODE</name>
<accession>A0AAN6F4K1</accession>
<dbReference type="Proteomes" id="UP001161757">
    <property type="component" value="Unassembled WGS sequence"/>
</dbReference>
<dbReference type="AlphaFoldDB" id="A0AAN6F4K1"/>
<evidence type="ECO:0000313" key="1">
    <source>
        <dbReference type="EMBL" id="KAJ8996234.1"/>
    </source>
</evidence>
<protein>
    <submittedName>
        <fullName evidence="1">Uncharacterized protein</fullName>
    </submittedName>
</protein>
<proteinExistence type="predicted"/>
<gene>
    <name evidence="1" type="ORF">HRR80_000965</name>
</gene>
<reference evidence="1" key="1">
    <citation type="submission" date="2023-01" db="EMBL/GenBank/DDBJ databases">
        <title>Exophiala dermititidis isolated from Cystic Fibrosis Patient.</title>
        <authorList>
            <person name="Kurbessoian T."/>
            <person name="Crocker A."/>
            <person name="Murante D."/>
            <person name="Hogan D.A."/>
            <person name="Stajich J.E."/>
        </authorList>
    </citation>
    <scope>NUCLEOTIDE SEQUENCE</scope>
    <source>
        <strain evidence="1">Ex8</strain>
    </source>
</reference>
<comment type="caution">
    <text evidence="1">The sequence shown here is derived from an EMBL/GenBank/DDBJ whole genome shotgun (WGS) entry which is preliminary data.</text>
</comment>